<reference evidence="1 2" key="1">
    <citation type="submission" date="2020-08" db="EMBL/GenBank/DDBJ databases">
        <title>Genomic Encyclopedia of Type Strains, Phase IV (KMG-V): Genome sequencing to study the core and pangenomes of soil and plant-associated prokaryotes.</title>
        <authorList>
            <person name="Whitman W."/>
        </authorList>
    </citation>
    <scope>NUCLEOTIDE SEQUENCE [LARGE SCALE GENOMIC DNA]</scope>
    <source>
        <strain evidence="1 2">SEMIA 415</strain>
    </source>
</reference>
<accession>A0AAE2SYR7</accession>
<protein>
    <submittedName>
        <fullName evidence="1">Uncharacterized protein</fullName>
    </submittedName>
</protein>
<proteinExistence type="predicted"/>
<organism evidence="1 2">
    <name type="scientific">Rhizobium leguminosarum</name>
    <dbReference type="NCBI Taxonomy" id="384"/>
    <lineage>
        <taxon>Bacteria</taxon>
        <taxon>Pseudomonadati</taxon>
        <taxon>Pseudomonadota</taxon>
        <taxon>Alphaproteobacteria</taxon>
        <taxon>Hyphomicrobiales</taxon>
        <taxon>Rhizobiaceae</taxon>
        <taxon>Rhizobium/Agrobacterium group</taxon>
        <taxon>Rhizobium</taxon>
    </lineage>
</organism>
<sequence>MPLAEILIADLPQNRQAGVPAGRIDRVDIGDLEIEQQA</sequence>
<dbReference type="Proteomes" id="UP000538507">
    <property type="component" value="Unassembled WGS sequence"/>
</dbReference>
<comment type="caution">
    <text evidence="1">The sequence shown here is derived from an EMBL/GenBank/DDBJ whole genome shotgun (WGS) entry which is preliminary data.</text>
</comment>
<evidence type="ECO:0000313" key="1">
    <source>
        <dbReference type="EMBL" id="MBB4292735.1"/>
    </source>
</evidence>
<gene>
    <name evidence="1" type="ORF">GGE16_004815</name>
</gene>
<name>A0AAE2SYR7_RHILE</name>
<evidence type="ECO:0000313" key="2">
    <source>
        <dbReference type="Proteomes" id="UP000538507"/>
    </source>
</evidence>
<dbReference type="EMBL" id="JACIGO010000007">
    <property type="protein sequence ID" value="MBB4292735.1"/>
    <property type="molecule type" value="Genomic_DNA"/>
</dbReference>
<dbReference type="AlphaFoldDB" id="A0AAE2SYR7"/>